<protein>
    <recommendedName>
        <fullName evidence="5">Aminoglycoside phosphotransferase domain-containing protein</fullName>
    </recommendedName>
</protein>
<reference evidence="1 3" key="1">
    <citation type="submission" date="2016-03" db="EMBL/GenBank/DDBJ databases">
        <title>Comparative genomics of 54 Lactobacillus plantarum strains reveals genomic uncoupling from niche constraints.</title>
        <authorList>
            <person name="Martino M.E."/>
        </authorList>
    </citation>
    <scope>NUCLEOTIDE SEQUENCE [LARGE SCALE GENOMIC DNA]</scope>
    <source>
        <strain evidence="1 3">NAB2</strain>
    </source>
</reference>
<evidence type="ECO:0000313" key="1">
    <source>
        <dbReference type="EMBL" id="KZV01630.1"/>
    </source>
</evidence>
<name>A0A0G9GR12_LACPN</name>
<proteinExistence type="predicted"/>
<dbReference type="Proteomes" id="UP000076872">
    <property type="component" value="Unassembled WGS sequence"/>
</dbReference>
<sequence length="291" mass="32200">MDDFQQQINEWSDWQGLQLNAGAFEPVIQKIYASENEPYKTPEPVADKLAARFTVGPTQIAIFPPSEVIPQTRAYYQAERFGLTRMARLSLGAPRLLHAGFIFDKYQFYYVIYQPLQGLTLTEFCATAKPLAKSTLGRQIGTMLTRLNTEVPAFGPTAAQSTEWDTLGPDFVAERTAWLQVHTVTPNQFVHGNLVGGNLIVTSGELGLQRFSAAHQAAKQTELVPLILQAFNDDTDLLAGFKETYQTDDLEKDLLLGLLLRVDGPQQIQALHPGAPVTLAAVQQVIAQRLS</sequence>
<accession>A0A0G9GR12</accession>
<evidence type="ECO:0000313" key="4">
    <source>
        <dbReference type="Proteomes" id="UP000094892"/>
    </source>
</evidence>
<dbReference type="InterPro" id="IPR011009">
    <property type="entry name" value="Kinase-like_dom_sf"/>
</dbReference>
<organism evidence="2 4">
    <name type="scientific">Lactiplantibacillus plantarum</name>
    <name type="common">Lactobacillus plantarum</name>
    <dbReference type="NCBI Taxonomy" id="1590"/>
    <lineage>
        <taxon>Bacteria</taxon>
        <taxon>Bacillati</taxon>
        <taxon>Bacillota</taxon>
        <taxon>Bacilli</taxon>
        <taxon>Lactobacillales</taxon>
        <taxon>Lactobacillaceae</taxon>
        <taxon>Lactiplantibacillus</taxon>
    </lineage>
</organism>
<dbReference type="SUPFAM" id="SSF56112">
    <property type="entry name" value="Protein kinase-like (PK-like)"/>
    <property type="match status" value="1"/>
</dbReference>
<reference evidence="2 4" key="2">
    <citation type="submission" date="2016-08" db="EMBL/GenBank/DDBJ databases">
        <title>Genome sequencing of Lactobacillus plantarum JSA22, isolated from fermented soybean paste.</title>
        <authorList>
            <person name="Choi H.S."/>
        </authorList>
    </citation>
    <scope>NUCLEOTIDE SEQUENCE [LARGE SCALE GENOMIC DNA]</scope>
    <source>
        <strain evidence="2 4">JSA22</strain>
    </source>
</reference>
<dbReference type="EMBL" id="LUXO01000033">
    <property type="protein sequence ID" value="KZV01630.1"/>
    <property type="molecule type" value="Genomic_DNA"/>
</dbReference>
<evidence type="ECO:0000313" key="3">
    <source>
        <dbReference type="Proteomes" id="UP000076872"/>
    </source>
</evidence>
<comment type="caution">
    <text evidence="2">The sequence shown here is derived from an EMBL/GenBank/DDBJ whole genome shotgun (WGS) entry which is preliminary data.</text>
</comment>
<dbReference type="PATRIC" id="fig|1590.142.peg.653"/>
<dbReference type="GeneID" id="77217315"/>
<evidence type="ECO:0008006" key="5">
    <source>
        <dbReference type="Google" id="ProtNLM"/>
    </source>
</evidence>
<gene>
    <name evidence="2" type="ORF">LPJSA22_00782</name>
    <name evidence="1" type="ORF">NAB2_2250</name>
</gene>
<dbReference type="RefSeq" id="WP_003641048.1">
    <property type="nucleotide sequence ID" value="NZ_AP028145.1"/>
</dbReference>
<evidence type="ECO:0000313" key="2">
    <source>
        <dbReference type="EMBL" id="ODO60834.1"/>
    </source>
</evidence>
<dbReference type="EMBL" id="MCOL01000001">
    <property type="protein sequence ID" value="ODO60834.1"/>
    <property type="molecule type" value="Genomic_DNA"/>
</dbReference>
<dbReference type="AlphaFoldDB" id="A0A0G9GR12"/>
<dbReference type="Proteomes" id="UP000094892">
    <property type="component" value="Unassembled WGS sequence"/>
</dbReference>